<evidence type="ECO:0000313" key="9">
    <source>
        <dbReference type="Proteomes" id="UP001209486"/>
    </source>
</evidence>
<evidence type="ECO:0000313" key="8">
    <source>
        <dbReference type="Proteomes" id="UP000582487"/>
    </source>
</evidence>
<dbReference type="CDD" id="cd04301">
    <property type="entry name" value="NAT_SF"/>
    <property type="match status" value="1"/>
</dbReference>
<dbReference type="InterPro" id="IPR016181">
    <property type="entry name" value="Acyl_CoA_acyltransferase"/>
</dbReference>
<dbReference type="RefSeq" id="WP_004013827.1">
    <property type="nucleotide sequence ID" value="NZ_CAMPNB010000038.1"/>
</dbReference>
<evidence type="ECO:0000313" key="3">
    <source>
        <dbReference type="EMBL" id="NMW93071.1"/>
    </source>
</evidence>
<accession>A0A2J9KMN5</accession>
<reference evidence="7 8" key="3">
    <citation type="submission" date="2020-04" db="EMBL/GenBank/DDBJ databases">
        <title>Antimicrobial susceptibility and clonality of vaginal-derived multi-drug resistant Mobiluncus isolates in China.</title>
        <authorList>
            <person name="Zhang X."/>
        </authorList>
    </citation>
    <scope>NUCLEOTIDE SEQUENCE [LARGE SCALE GENOMIC DNA]</scope>
    <source>
        <strain evidence="4 7">12</strain>
        <strain evidence="3 8">7</strain>
    </source>
</reference>
<dbReference type="PROSITE" id="PS51186">
    <property type="entry name" value="GNAT"/>
    <property type="match status" value="1"/>
</dbReference>
<dbReference type="GeneID" id="61168783"/>
<feature type="domain" description="N-acetyltransferase" evidence="1">
    <location>
        <begin position="3"/>
        <end position="165"/>
    </location>
</feature>
<reference evidence="2 9" key="2">
    <citation type="submission" date="2019-08" db="EMBL/GenBank/DDBJ databases">
        <title>Comparison of rpoB and gyrB Sequences from Mobiluncus Species and Development of a Multiplex PCR Method for Clinical Detection of Mobiluncus curtisii and Mobiluncus mulieris.</title>
        <authorList>
            <person name="Yang L."/>
            <person name="Shen Y."/>
            <person name="Xu G."/>
            <person name="Shu L.-B."/>
            <person name="Hu J."/>
            <person name="Zhang R."/>
            <person name="Wang Y."/>
            <person name="Zhou H.-W."/>
            <person name="Zhang X."/>
        </authorList>
    </citation>
    <scope>NUCLEOTIDE SEQUENCE [LARGE SCALE GENOMIC DNA]</scope>
    <source>
        <strain evidence="2 9">M26</strain>
    </source>
</reference>
<dbReference type="Proteomes" id="UP000582487">
    <property type="component" value="Unassembled WGS sequence"/>
</dbReference>
<gene>
    <name evidence="2" type="ORF">FYZ43_10245</name>
    <name evidence="3" type="ORF">HHJ74_05085</name>
    <name evidence="4" type="ORF">HHJ77_09550</name>
    <name evidence="5" type="ORF">NCTC11819_01146</name>
</gene>
<dbReference type="EMBL" id="JABCUS010000023">
    <property type="protein sequence ID" value="NMX04154.1"/>
    <property type="molecule type" value="Genomic_DNA"/>
</dbReference>
<dbReference type="AlphaFoldDB" id="A0A2J9KMN5"/>
<evidence type="ECO:0000313" key="6">
    <source>
        <dbReference type="Proteomes" id="UP000255284"/>
    </source>
</evidence>
<evidence type="ECO:0000313" key="7">
    <source>
        <dbReference type="Proteomes" id="UP000575397"/>
    </source>
</evidence>
<evidence type="ECO:0000313" key="2">
    <source>
        <dbReference type="EMBL" id="MCU9969751.1"/>
    </source>
</evidence>
<dbReference type="Proteomes" id="UP000255284">
    <property type="component" value="Unassembled WGS sequence"/>
</dbReference>
<dbReference type="Pfam" id="PF13508">
    <property type="entry name" value="Acetyltransf_7"/>
    <property type="match status" value="1"/>
</dbReference>
<comment type="caution">
    <text evidence="3">The sequence shown here is derived from an EMBL/GenBank/DDBJ whole genome shotgun (WGS) entry which is preliminary data.</text>
</comment>
<dbReference type="EMBL" id="VSZY01000024">
    <property type="protein sequence ID" value="MCU9969751.1"/>
    <property type="molecule type" value="Genomic_DNA"/>
</dbReference>
<sequence>MTVNVRPPEVQDAAGMGVAHARMWLALYGKFIDPKYLGRFDEAVLVDQWHRLLTSDPAGRRIAIAVEHGRVIGIAMTVPTIRTENVTPPARDREVSMHYLMPEYQGRGIGRRLLEYVIGPREPAQLWLPSGYEGEKRAHRIYRRAGFLSDGAVTGREVNYGLTLNRMVR</sequence>
<dbReference type="Proteomes" id="UP000575397">
    <property type="component" value="Unassembled WGS sequence"/>
</dbReference>
<evidence type="ECO:0000259" key="1">
    <source>
        <dbReference type="PROSITE" id="PS51186"/>
    </source>
</evidence>
<reference evidence="5 6" key="1">
    <citation type="submission" date="2018-06" db="EMBL/GenBank/DDBJ databases">
        <authorList>
            <consortium name="Pathogen Informatics"/>
            <person name="Doyle S."/>
        </authorList>
    </citation>
    <scope>NUCLEOTIDE SEQUENCE [LARGE SCALE GENOMIC DNA]</scope>
    <source>
        <strain evidence="5 6">NCTC11819</strain>
    </source>
</reference>
<dbReference type="SUPFAM" id="SSF55729">
    <property type="entry name" value="Acyl-CoA N-acyltransferases (Nat)"/>
    <property type="match status" value="1"/>
</dbReference>
<dbReference type="Gene3D" id="3.40.630.30">
    <property type="match status" value="1"/>
</dbReference>
<proteinExistence type="predicted"/>
<dbReference type="GO" id="GO:0016747">
    <property type="term" value="F:acyltransferase activity, transferring groups other than amino-acyl groups"/>
    <property type="evidence" value="ECO:0007669"/>
    <property type="project" value="InterPro"/>
</dbReference>
<name>A0A2J9KMN5_9ACTO</name>
<dbReference type="OrthoDB" id="5243635at2"/>
<dbReference type="InterPro" id="IPR000182">
    <property type="entry name" value="GNAT_dom"/>
</dbReference>
<organism evidence="3 8">
    <name type="scientific">Mobiluncus mulieris</name>
    <dbReference type="NCBI Taxonomy" id="2052"/>
    <lineage>
        <taxon>Bacteria</taxon>
        <taxon>Bacillati</taxon>
        <taxon>Actinomycetota</taxon>
        <taxon>Actinomycetes</taxon>
        <taxon>Actinomycetales</taxon>
        <taxon>Actinomycetaceae</taxon>
        <taxon>Mobiluncus</taxon>
    </lineage>
</organism>
<dbReference type="EMBL" id="UGGQ01000006">
    <property type="protein sequence ID" value="STO16577.1"/>
    <property type="molecule type" value="Genomic_DNA"/>
</dbReference>
<protein>
    <submittedName>
        <fullName evidence="5">Acetyltransferase (GNAT) family</fullName>
    </submittedName>
    <submittedName>
        <fullName evidence="3">GNAT family N-acetyltransferase</fullName>
    </submittedName>
</protein>
<evidence type="ECO:0000313" key="4">
    <source>
        <dbReference type="EMBL" id="NMX04154.1"/>
    </source>
</evidence>
<dbReference type="Proteomes" id="UP001209486">
    <property type="component" value="Unassembled WGS sequence"/>
</dbReference>
<keyword evidence="3" id="KW-0808">Transferase</keyword>
<dbReference type="EMBL" id="JABCUV010000004">
    <property type="protein sequence ID" value="NMW93071.1"/>
    <property type="molecule type" value="Genomic_DNA"/>
</dbReference>
<evidence type="ECO:0000313" key="5">
    <source>
        <dbReference type="EMBL" id="STO16577.1"/>
    </source>
</evidence>